<organism evidence="2 3">
    <name type="scientific">Flavobacterium litorale</name>
    <dbReference type="NCBI Taxonomy" id="2856519"/>
    <lineage>
        <taxon>Bacteria</taxon>
        <taxon>Pseudomonadati</taxon>
        <taxon>Bacteroidota</taxon>
        <taxon>Flavobacteriia</taxon>
        <taxon>Flavobacteriales</taxon>
        <taxon>Flavobacteriaceae</taxon>
        <taxon>Flavobacterium</taxon>
    </lineage>
</organism>
<accession>A0ABX8VB59</accession>
<gene>
    <name evidence="2" type="ORF">K1I41_12215</name>
</gene>
<name>A0ABX8VB59_9FLAO</name>
<keyword evidence="3" id="KW-1185">Reference proteome</keyword>
<keyword evidence="1" id="KW-0472">Membrane</keyword>
<evidence type="ECO:0000313" key="2">
    <source>
        <dbReference type="EMBL" id="QYJ68271.1"/>
    </source>
</evidence>
<reference evidence="2 3" key="1">
    <citation type="submission" date="2021-07" db="EMBL/GenBank/DDBJ databases">
        <title>Flavobacterium WSW3-B6 sp.nov, isolated from seaweed.</title>
        <authorList>
            <person name="Muhammad N."/>
            <person name="Ho H."/>
            <person name="Lee Y.-J."/>
            <person name="Nguyen T."/>
            <person name="Ho J."/>
            <person name="Kim S.-G."/>
        </authorList>
    </citation>
    <scope>NUCLEOTIDE SEQUENCE [LARGE SCALE GENOMIC DNA]</scope>
    <source>
        <strain evidence="2 3">WSW3-B6</strain>
    </source>
</reference>
<sequence length="156" mass="18092">MKKKKSIYILLPVVLLIWAMVIYQFFSFSSPDLPNTVTSTNYAVKPIAVPKRDTFTIDVNYRDPFLGKMYLPNKAKKNTKKPKPKVTTPIIFPRIVYKGIVSDNKNEVKVFMVIINGQTFLMKENDTELDVTLKTGNREYVEVIYKKQKNKIPIQQ</sequence>
<proteinExistence type="predicted"/>
<evidence type="ECO:0000256" key="1">
    <source>
        <dbReference type="SAM" id="Phobius"/>
    </source>
</evidence>
<keyword evidence="1" id="KW-0812">Transmembrane</keyword>
<dbReference type="Proteomes" id="UP000825381">
    <property type="component" value="Chromosome"/>
</dbReference>
<keyword evidence="1" id="KW-1133">Transmembrane helix</keyword>
<feature type="transmembrane region" description="Helical" evidence="1">
    <location>
        <begin position="7"/>
        <end position="26"/>
    </location>
</feature>
<dbReference type="RefSeq" id="WP_220640614.1">
    <property type="nucleotide sequence ID" value="NZ_CP080429.1"/>
</dbReference>
<protein>
    <submittedName>
        <fullName evidence="2">Uncharacterized protein</fullName>
    </submittedName>
</protein>
<dbReference type="EMBL" id="CP080429">
    <property type="protein sequence ID" value="QYJ68271.1"/>
    <property type="molecule type" value="Genomic_DNA"/>
</dbReference>
<evidence type="ECO:0000313" key="3">
    <source>
        <dbReference type="Proteomes" id="UP000825381"/>
    </source>
</evidence>